<dbReference type="Proteomes" id="UP001285521">
    <property type="component" value="Unassembled WGS sequence"/>
</dbReference>
<dbReference type="InterPro" id="IPR036689">
    <property type="entry name" value="ESAT-6-like_sf"/>
</dbReference>
<gene>
    <name evidence="1" type="ORF">SK803_19600</name>
</gene>
<keyword evidence="2" id="KW-1185">Reference proteome</keyword>
<dbReference type="SUPFAM" id="SSF140453">
    <property type="entry name" value="EsxAB dimer-like"/>
    <property type="match status" value="1"/>
</dbReference>
<evidence type="ECO:0000313" key="1">
    <source>
        <dbReference type="EMBL" id="MDX8032426.1"/>
    </source>
</evidence>
<reference evidence="1 2" key="2">
    <citation type="submission" date="2023-11" db="EMBL/GenBank/DDBJ databases">
        <authorList>
            <person name="Lara A.C."/>
            <person name="Chronakova A."/>
        </authorList>
    </citation>
    <scope>NUCLEOTIDE SEQUENCE [LARGE SCALE GENOMIC DNA]</scope>
    <source>
        <strain evidence="1 2">BCCO 10_0856</strain>
    </source>
</reference>
<name>A0ABU4T2Q5_9PSEU</name>
<proteinExistence type="predicted"/>
<comment type="caution">
    <text evidence="1">The sequence shown here is derived from an EMBL/GenBank/DDBJ whole genome shotgun (WGS) entry which is preliminary data.</text>
</comment>
<organism evidence="1 2">
    <name type="scientific">Lentzea miocenica</name>
    <dbReference type="NCBI Taxonomy" id="3095431"/>
    <lineage>
        <taxon>Bacteria</taxon>
        <taxon>Bacillati</taxon>
        <taxon>Actinomycetota</taxon>
        <taxon>Actinomycetes</taxon>
        <taxon>Pseudonocardiales</taxon>
        <taxon>Pseudonocardiaceae</taxon>
        <taxon>Lentzea</taxon>
    </lineage>
</organism>
<evidence type="ECO:0008006" key="3">
    <source>
        <dbReference type="Google" id="ProtNLM"/>
    </source>
</evidence>
<protein>
    <recommendedName>
        <fullName evidence="3">Proteins of 100 residues with WXG</fullName>
    </recommendedName>
</protein>
<reference evidence="1 2" key="1">
    <citation type="submission" date="2023-11" db="EMBL/GenBank/DDBJ databases">
        <title>Lentzea sokolovensis, sp. nov., Lentzea kristufkii, sp. nov., and Lentzea miocenensis, sp. nov., rare actinobacteria from Sokolov Coal Basin, Miocene lacustrine sediment, Czech Republic.</title>
        <authorList>
            <person name="Lara A."/>
            <person name="Kotroba L."/>
            <person name="Nouioui I."/>
            <person name="Neumann-Schaal M."/>
            <person name="Mast Y."/>
            <person name="Chronakova A."/>
        </authorList>
    </citation>
    <scope>NUCLEOTIDE SEQUENCE [LARGE SCALE GENOMIC DNA]</scope>
    <source>
        <strain evidence="1 2">BCCO 10_0856</strain>
    </source>
</reference>
<dbReference type="RefSeq" id="WP_319967466.1">
    <property type="nucleotide sequence ID" value="NZ_JAXAVW010000015.1"/>
</dbReference>
<accession>A0ABU4T2Q5</accession>
<evidence type="ECO:0000313" key="2">
    <source>
        <dbReference type="Proteomes" id="UP001285521"/>
    </source>
</evidence>
<sequence length="239" mass="26501">MTAPVQEEHLNKCFDGLEDKARGCADSFNKAVHHINDWRYLLGPAMLVIRPALDKIREFMDKVFKLIRTAVDHQLPVISLIRQSFNWLSDVQQPVNNLVHAKTHLAYDWEGEASEAYQDKVTVQNDAITAVATKADMVSKWLMDIAKYNVEYMVNLAQMVTDFLGGLVGAAIEAATVVEIPFAVDALAGAIGELVGKYLGTLVAIANRFMEALSKVRDLMSQMSDSKFKNGTWPQAVTG</sequence>
<dbReference type="EMBL" id="JAXAVW010000015">
    <property type="protein sequence ID" value="MDX8032426.1"/>
    <property type="molecule type" value="Genomic_DNA"/>
</dbReference>